<feature type="compositionally biased region" description="Gly residues" evidence="9">
    <location>
        <begin position="1628"/>
        <end position="1642"/>
    </location>
</feature>
<feature type="region of interest" description="Disordered" evidence="9">
    <location>
        <begin position="1139"/>
        <end position="1250"/>
    </location>
</feature>
<feature type="transmembrane region" description="Helical" evidence="10">
    <location>
        <begin position="273"/>
        <end position="292"/>
    </location>
</feature>
<comment type="caution">
    <text evidence="13">The sequence shown here is derived from an EMBL/GenBank/DDBJ whole genome shotgun (WGS) entry which is preliminary data.</text>
</comment>
<evidence type="ECO:0000256" key="4">
    <source>
        <dbReference type="ARBA" id="ARBA00022741"/>
    </source>
</evidence>
<evidence type="ECO:0000256" key="1">
    <source>
        <dbReference type="ARBA" id="ARBA00004141"/>
    </source>
</evidence>
<dbReference type="SMART" id="SM00382">
    <property type="entry name" value="AAA"/>
    <property type="match status" value="1"/>
</dbReference>
<feature type="compositionally biased region" description="Low complexity" evidence="9">
    <location>
        <begin position="1643"/>
        <end position="1675"/>
    </location>
</feature>
<keyword evidence="3 10" id="KW-0812">Transmembrane</keyword>
<keyword evidence="14" id="KW-1185">Reference proteome</keyword>
<dbReference type="InterPro" id="IPR011527">
    <property type="entry name" value="ABC1_TM_dom"/>
</dbReference>
<dbReference type="Gene3D" id="1.20.1560.10">
    <property type="entry name" value="ABC transporter type 1, transmembrane domain"/>
    <property type="match status" value="1"/>
</dbReference>
<dbReference type="CDD" id="cd18581">
    <property type="entry name" value="ABC_6TM_ABCB6"/>
    <property type="match status" value="1"/>
</dbReference>
<feature type="domain" description="ABC transporter" evidence="11">
    <location>
        <begin position="566"/>
        <end position="802"/>
    </location>
</feature>
<sequence>MGRERRLKLLKRIRVVSFALVSAGQVAMAAWRASQGRFMLAAYDAQLVATAVLWSLVSLAMLAVWRRQGGVSLLPSVLVSLVTVGFLMAADILHETTVDFVKEDRIVGMSLHTVLLGVLLFECMAEALFGHMASMPLSELEEPLFAQTEKEKAKEAEKRAGKGKRPASTRAQRTARAFRYVWPESRPLRLRLVACFVLVMGERCVNLAVPVLYKNMVDQLSSAASPEALANAAQGLMRAAAAAAAGTDGPVSADANGTLLAAAHGLIRAAQQLSFWSVFYPWVFAYLGFYFLRGGSGMEGLLANMRDLVWIPITQAAFRRISLDVFGHLLDLDHKFHLHRKTGQIMRILDRGTSSIQDTVSIVLFNVVPQLIDIVVACTYLALKLQPWAAVIVFITVASYVPLTVIITERRGVIRKRMNALDNAREGRATDMLLNYETVKYFCNEHFELNGYDSATRQYQAAEYWQMAFLAMLSITQASVVWFGLASGMVVCVRGVVRHTLTVGDAVLFVTMMNQLYVPLTFFGSYYRQVQKALIDMENMFELLDTEPSVRDAPAARQLAVSAGRLDFERVVFAYQPTAPPVLKGVSFTVPGHKTLAVVGATGSGKSTILRLLLRFYDPLSGRVLLDGQDIKTVTQDSLRRAVAVVPQDTVMFNDTVLYNIRYGRTDATDQEVHEAAGVAHIHNSIVTCFKKGYSTRVGERGLRLSGGEKQRVAFARAVLKRPHVLILDEATSALDSLTELAIQSSLQTLRSRCTTVIVAHRLSTIMDADLILVLDRGEVAQLGSHSELMDQGGLYAAMWTRQKDTAGYTTPVIGLSSGGASGVVGGAGGSGGVAGPSASINAPQRAATAPPAPPCSLDKTGLEAAANAAAADLGDITAAATTTIVDSTAGGASVVAAATVAAAAAAAGSASVPREHRVSFAHPSVNAIRPVPRVNFKPADGGVVVSANDVGVASPSGGGVRSTNTPTGGLPRVPSRLMRRAMMSDEMHDEGLEPIVSRNPTPRSALSPAWGLVAGPQSVHRMSVTFADAPTARMVEDEENDRLYEDREPEEAPDTPGLASPDRTTADHDADVSPGKPPLPPGAGFALKGTRRSSIRRTSASSGGSRIGGDGVSGGGAPPAGAVAVTVAPEGGAAAVAAVLSPPPPAPPPPPPASPEPPLLDSITSVQGPDDFAAGGAHAPSPTDPPARSASQPHAHPTFHTTHHFLLQPTVPHPADSSPTTTTAQEPQPHAPNGAQDPPNGAPHAPPHGTLVQAAMLDTDALVPIPHARLPGSPSGNGGSLHLQHGPMGRHRAPDEEIPIPEPLESDPDGAEPVAEAEAAEVHPPLAVLHEGGHLERLGSGEARLVPELTPKSAAMAAAAAAVVAAAAAGEVLPPPPPADAAQKRQDGSNGTGAAAAAATVTVAAPPAVSGRLGRPPLPPHGSVSPLLGSPAGSSTSGAQSTPPVSFGSPVIHSGGLFASVPPPSRPHSGSSPTNGTASPVPEPASASSAEPAPADASASSAAESRAPHPFLHSHPASHPAPLTVPHSPPKFGSGGGSSPPSFSAGQSPPLSGTSGSWMGSDRRSLGRTLREVASRQLMAEHDEQERNLAHQRDLFLQSSKESGSPSSGAGLRAGRLSPGARLSAGAGVGTGAGTGAGAGSVGSPASTGPASPARAALAGVAAAAMAAAAGVAPSQHSPARGREAAAAAAAAATAGDWPQTPSGDVWSGASSGGGRRSPDYHPVEGMTIPPDDLV</sequence>
<dbReference type="Pfam" id="PF00664">
    <property type="entry name" value="ABC_membrane"/>
    <property type="match status" value="1"/>
</dbReference>
<dbReference type="Pfam" id="PF00005">
    <property type="entry name" value="ABC_tran"/>
    <property type="match status" value="1"/>
</dbReference>
<dbReference type="GO" id="GO:0140359">
    <property type="term" value="F:ABC-type transporter activity"/>
    <property type="evidence" value="ECO:0007669"/>
    <property type="project" value="InterPro"/>
</dbReference>
<dbReference type="InterPro" id="IPR027417">
    <property type="entry name" value="P-loop_NTPase"/>
</dbReference>
<feature type="compositionally biased region" description="Gly residues" evidence="9">
    <location>
        <begin position="1106"/>
        <end position="1115"/>
    </location>
</feature>
<feature type="region of interest" description="Disordered" evidence="9">
    <location>
        <begin position="1375"/>
        <end position="1567"/>
    </location>
</feature>
<feature type="compositionally biased region" description="Low complexity" evidence="9">
    <location>
        <begin position="836"/>
        <end position="850"/>
    </location>
</feature>
<evidence type="ECO:0000256" key="2">
    <source>
        <dbReference type="ARBA" id="ARBA00022448"/>
    </source>
</evidence>
<evidence type="ECO:0000256" key="8">
    <source>
        <dbReference type="ARBA" id="ARBA00024363"/>
    </source>
</evidence>
<accession>A0A835YE80</accession>
<dbReference type="InterPro" id="IPR003439">
    <property type="entry name" value="ABC_transporter-like_ATP-bd"/>
</dbReference>
<feature type="compositionally biased region" description="Low complexity" evidence="9">
    <location>
        <begin position="1600"/>
        <end position="1612"/>
    </location>
</feature>
<feature type="compositionally biased region" description="Low complexity" evidence="9">
    <location>
        <begin position="1468"/>
        <end position="1506"/>
    </location>
</feature>
<feature type="compositionally biased region" description="Low complexity" evidence="9">
    <location>
        <begin position="1686"/>
        <end position="1696"/>
    </location>
</feature>
<feature type="region of interest" description="Disordered" evidence="9">
    <location>
        <begin position="1599"/>
        <end position="1736"/>
    </location>
</feature>
<dbReference type="PROSITE" id="PS50929">
    <property type="entry name" value="ABC_TM1F"/>
    <property type="match status" value="1"/>
</dbReference>
<organism evidence="13 14">
    <name type="scientific">Edaphochlamys debaryana</name>
    <dbReference type="NCBI Taxonomy" id="47281"/>
    <lineage>
        <taxon>Eukaryota</taxon>
        <taxon>Viridiplantae</taxon>
        <taxon>Chlorophyta</taxon>
        <taxon>core chlorophytes</taxon>
        <taxon>Chlorophyceae</taxon>
        <taxon>CS clade</taxon>
        <taxon>Chlamydomonadales</taxon>
        <taxon>Chlamydomonadales incertae sedis</taxon>
        <taxon>Edaphochlamys</taxon>
    </lineage>
</organism>
<dbReference type="OrthoDB" id="6500128at2759"/>
<feature type="transmembrane region" description="Helical" evidence="10">
    <location>
        <begin position="72"/>
        <end position="94"/>
    </location>
</feature>
<evidence type="ECO:0000313" key="13">
    <source>
        <dbReference type="EMBL" id="KAG2501078.1"/>
    </source>
</evidence>
<dbReference type="Proteomes" id="UP000612055">
    <property type="component" value="Unassembled WGS sequence"/>
</dbReference>
<feature type="region of interest" description="Disordered" evidence="9">
    <location>
        <begin position="1271"/>
        <end position="1296"/>
    </location>
</feature>
<dbReference type="InterPro" id="IPR003593">
    <property type="entry name" value="AAA+_ATPase"/>
</dbReference>
<feature type="transmembrane region" description="Helical" evidence="10">
    <location>
        <begin position="388"/>
        <end position="408"/>
    </location>
</feature>
<name>A0A835YE80_9CHLO</name>
<dbReference type="PANTHER" id="PTHR24221">
    <property type="entry name" value="ATP-BINDING CASSETTE SUB-FAMILY B"/>
    <property type="match status" value="1"/>
</dbReference>
<dbReference type="GO" id="GO:0005524">
    <property type="term" value="F:ATP binding"/>
    <property type="evidence" value="ECO:0007669"/>
    <property type="project" value="UniProtKB-KW"/>
</dbReference>
<evidence type="ECO:0000259" key="11">
    <source>
        <dbReference type="PROSITE" id="PS50893"/>
    </source>
</evidence>
<keyword evidence="2" id="KW-0813">Transport</keyword>
<proteinExistence type="inferred from homology"/>
<dbReference type="FunFam" id="3.40.50.300:FF:000287">
    <property type="entry name" value="Multidrug ABC transporter ATP-binding protein"/>
    <property type="match status" value="1"/>
</dbReference>
<reference evidence="13" key="1">
    <citation type="journal article" date="2020" name="bioRxiv">
        <title>Comparative genomics of Chlamydomonas.</title>
        <authorList>
            <person name="Craig R.J."/>
            <person name="Hasan A.R."/>
            <person name="Ness R.W."/>
            <person name="Keightley P.D."/>
        </authorList>
    </citation>
    <scope>NUCLEOTIDE SEQUENCE</scope>
    <source>
        <strain evidence="13">CCAP 11/70</strain>
    </source>
</reference>
<feature type="domain" description="ABC transmembrane type-1" evidence="12">
    <location>
        <begin position="193"/>
        <end position="532"/>
    </location>
</feature>
<feature type="compositionally biased region" description="Pro residues" evidence="9">
    <location>
        <begin position="1142"/>
        <end position="1159"/>
    </location>
</feature>
<dbReference type="PROSITE" id="PS00211">
    <property type="entry name" value="ABC_TRANSPORTER_1"/>
    <property type="match status" value="1"/>
</dbReference>
<dbReference type="GO" id="GO:0016020">
    <property type="term" value="C:membrane"/>
    <property type="evidence" value="ECO:0007669"/>
    <property type="project" value="UniProtKB-SubCell"/>
</dbReference>
<feature type="transmembrane region" description="Helical" evidence="10">
    <location>
        <begin position="45"/>
        <end position="65"/>
    </location>
</feature>
<keyword evidence="4" id="KW-0547">Nucleotide-binding</keyword>
<protein>
    <submittedName>
        <fullName evidence="13">Uncharacterized protein</fullName>
    </submittedName>
</protein>
<feature type="region of interest" description="Disordered" evidence="9">
    <location>
        <begin position="836"/>
        <end position="855"/>
    </location>
</feature>
<dbReference type="PROSITE" id="PS50893">
    <property type="entry name" value="ABC_TRANSPORTER_2"/>
    <property type="match status" value="1"/>
</dbReference>
<evidence type="ECO:0000256" key="7">
    <source>
        <dbReference type="ARBA" id="ARBA00023136"/>
    </source>
</evidence>
<feature type="compositionally biased region" description="Low complexity" evidence="9">
    <location>
        <begin position="1393"/>
        <end position="1416"/>
    </location>
</feature>
<feature type="compositionally biased region" description="Low complexity" evidence="9">
    <location>
        <begin position="1540"/>
        <end position="1551"/>
    </location>
</feature>
<keyword evidence="7 10" id="KW-0472">Membrane</keyword>
<dbReference type="PANTHER" id="PTHR24221:SF654">
    <property type="entry name" value="ATP-BINDING CASSETTE SUB-FAMILY B MEMBER 6"/>
    <property type="match status" value="1"/>
</dbReference>
<dbReference type="GO" id="GO:0016887">
    <property type="term" value="F:ATP hydrolysis activity"/>
    <property type="evidence" value="ECO:0007669"/>
    <property type="project" value="InterPro"/>
</dbReference>
<dbReference type="SUPFAM" id="SSF52540">
    <property type="entry name" value="P-loop containing nucleoside triphosphate hydrolases"/>
    <property type="match status" value="1"/>
</dbReference>
<feature type="region of interest" description="Disordered" evidence="9">
    <location>
        <begin position="955"/>
        <end position="974"/>
    </location>
</feature>
<dbReference type="InterPro" id="IPR039421">
    <property type="entry name" value="Type_1_exporter"/>
</dbReference>
<feature type="region of interest" description="Disordered" evidence="9">
    <location>
        <begin position="151"/>
        <end position="170"/>
    </location>
</feature>
<keyword evidence="5" id="KW-0067">ATP-binding</keyword>
<evidence type="ECO:0000256" key="9">
    <source>
        <dbReference type="SAM" id="MobiDB-lite"/>
    </source>
</evidence>
<evidence type="ECO:0000256" key="5">
    <source>
        <dbReference type="ARBA" id="ARBA00022840"/>
    </source>
</evidence>
<feature type="transmembrane region" description="Helical" evidence="10">
    <location>
        <begin position="106"/>
        <end position="129"/>
    </location>
</feature>
<feature type="compositionally biased region" description="Low complexity" evidence="9">
    <location>
        <begin position="1193"/>
        <end position="1211"/>
    </location>
</feature>
<dbReference type="SUPFAM" id="SSF90123">
    <property type="entry name" value="ABC transporter transmembrane region"/>
    <property type="match status" value="1"/>
</dbReference>
<evidence type="ECO:0000256" key="3">
    <source>
        <dbReference type="ARBA" id="ARBA00022692"/>
    </source>
</evidence>
<evidence type="ECO:0000256" key="10">
    <source>
        <dbReference type="SAM" id="Phobius"/>
    </source>
</evidence>
<comment type="subcellular location">
    <subcellularLocation>
        <location evidence="1">Membrane</location>
        <topology evidence="1">Multi-pass membrane protein</topology>
    </subcellularLocation>
</comment>
<gene>
    <name evidence="13" type="ORF">HYH03_000896</name>
</gene>
<feature type="transmembrane region" description="Helical" evidence="10">
    <location>
        <begin position="467"/>
        <end position="491"/>
    </location>
</feature>
<dbReference type="EMBL" id="JAEHOE010000002">
    <property type="protein sequence ID" value="KAG2501078.1"/>
    <property type="molecule type" value="Genomic_DNA"/>
</dbReference>
<feature type="region of interest" description="Disordered" evidence="9">
    <location>
        <begin position="1031"/>
        <end position="1115"/>
    </location>
</feature>
<comment type="similarity">
    <text evidence="8">Belongs to the ABC transporter superfamily. ABCB family. Heavy Metal importer (TC 3.A.1.210) subfamily.</text>
</comment>
<dbReference type="InterPro" id="IPR036640">
    <property type="entry name" value="ABC1_TM_sf"/>
</dbReference>
<evidence type="ECO:0000256" key="6">
    <source>
        <dbReference type="ARBA" id="ARBA00022989"/>
    </source>
</evidence>
<feature type="compositionally biased region" description="Polar residues" evidence="9">
    <location>
        <begin position="1218"/>
        <end position="1227"/>
    </location>
</feature>
<feature type="compositionally biased region" description="Basic and acidic residues" evidence="9">
    <location>
        <begin position="151"/>
        <end position="160"/>
    </location>
</feature>
<keyword evidence="6 10" id="KW-1133">Transmembrane helix</keyword>
<feature type="compositionally biased region" description="Polar residues" evidence="9">
    <location>
        <begin position="1433"/>
        <end position="1445"/>
    </location>
</feature>
<evidence type="ECO:0000313" key="14">
    <source>
        <dbReference type="Proteomes" id="UP000612055"/>
    </source>
</evidence>
<dbReference type="Gene3D" id="3.40.50.300">
    <property type="entry name" value="P-loop containing nucleotide triphosphate hydrolases"/>
    <property type="match status" value="1"/>
</dbReference>
<dbReference type="InterPro" id="IPR017871">
    <property type="entry name" value="ABC_transporter-like_CS"/>
</dbReference>
<evidence type="ECO:0000259" key="12">
    <source>
        <dbReference type="PROSITE" id="PS50929"/>
    </source>
</evidence>